<evidence type="ECO:0000313" key="5">
    <source>
        <dbReference type="Proteomes" id="UP000196151"/>
    </source>
</evidence>
<evidence type="ECO:0000259" key="2">
    <source>
        <dbReference type="Pfam" id="PF13731"/>
    </source>
</evidence>
<dbReference type="EMBL" id="CP147246">
    <property type="protein sequence ID" value="WYJ94839.1"/>
    <property type="molecule type" value="Genomic_DNA"/>
</dbReference>
<dbReference type="Proteomes" id="UP000196151">
    <property type="component" value="Chromosome"/>
</dbReference>
<dbReference type="InterPro" id="IPR026466">
    <property type="entry name" value="Fim_isopep_form_D2_dom"/>
</dbReference>
<organism evidence="3">
    <name type="scientific">Candidatus Enterococcus dunnyi</name>
    <dbReference type="NCBI Taxonomy" id="1834192"/>
    <lineage>
        <taxon>Bacteria</taxon>
        <taxon>Bacillati</taxon>
        <taxon>Bacillota</taxon>
        <taxon>Bacilli</taxon>
        <taxon>Lactobacillales</taxon>
        <taxon>Enterococcaceae</taxon>
        <taxon>Enterococcus</taxon>
    </lineage>
</organism>
<dbReference type="Pfam" id="PF20585">
    <property type="entry name" value="Pectate_lyase_5"/>
    <property type="match status" value="1"/>
</dbReference>
<dbReference type="NCBIfam" id="TIGR04226">
    <property type="entry name" value="RrgB_K2N_iso_D2"/>
    <property type="match status" value="1"/>
</dbReference>
<reference evidence="4" key="2">
    <citation type="submission" date="2017-05" db="EMBL/GenBank/DDBJ databases">
        <authorList>
            <consortium name="The Broad Institute Genomics Platform"/>
            <consortium name="The Broad Institute Genomic Center for Infectious Diseases"/>
            <person name="Earl A."/>
            <person name="Manson A."/>
            <person name="Schwartman J."/>
            <person name="Gilmore M."/>
            <person name="Abouelleil A."/>
            <person name="Cao P."/>
            <person name="Chapman S."/>
            <person name="Cusick C."/>
            <person name="Shea T."/>
            <person name="Young S."/>
            <person name="Neafsey D."/>
            <person name="Nusbaum C."/>
            <person name="Birren B."/>
        </authorList>
    </citation>
    <scope>NUCLEOTIDE SEQUENCE</scope>
    <source>
        <strain evidence="4">9D6_DIV0238</strain>
    </source>
</reference>
<keyword evidence="1" id="KW-0472">Membrane</keyword>
<dbReference type="InterPro" id="IPR008966">
    <property type="entry name" value="Adhesion_dom_sf"/>
</dbReference>
<evidence type="ECO:0000256" key="1">
    <source>
        <dbReference type="SAM" id="Phobius"/>
    </source>
</evidence>
<keyword evidence="5" id="KW-1185">Reference proteome</keyword>
<evidence type="ECO:0000313" key="4">
    <source>
        <dbReference type="EMBL" id="WYJ94839.1"/>
    </source>
</evidence>
<dbReference type="Pfam" id="PF13731">
    <property type="entry name" value="WxL"/>
    <property type="match status" value="1"/>
</dbReference>
<reference evidence="3" key="1">
    <citation type="submission" date="2017-05" db="EMBL/GenBank/DDBJ databases">
        <title>The Genome Sequence of Enterococcus sp. 9D6_DIV0238.</title>
        <authorList>
            <consortium name="The Broad Institute Genomics Platform"/>
            <consortium name="The Broad Institute Genomic Center for Infectious Diseases"/>
            <person name="Earl A."/>
            <person name="Manson A."/>
            <person name="Schwartman J."/>
            <person name="Gilmore M."/>
            <person name="Abouelleil A."/>
            <person name="Cao P."/>
            <person name="Chapman S."/>
            <person name="Cusick C."/>
            <person name="Shea T."/>
            <person name="Young S."/>
            <person name="Neafsey D."/>
            <person name="Nusbaum C."/>
            <person name="Birren B."/>
        </authorList>
    </citation>
    <scope>NUCLEOTIDE SEQUENCE [LARGE SCALE GENOMIC DNA]</scope>
    <source>
        <strain evidence="3">9D6_DIV0238</strain>
    </source>
</reference>
<protein>
    <recommendedName>
        <fullName evidence="2">WxL domain-containing protein</fullName>
    </recommendedName>
</protein>
<dbReference type="InterPro" id="IPR046776">
    <property type="entry name" value="Pectate_lyase_5"/>
</dbReference>
<reference evidence="4" key="3">
    <citation type="submission" date="2024-03" db="EMBL/GenBank/DDBJ databases">
        <title>The Genome Sequence of Enterococcus sp. DIV0238c.</title>
        <authorList>
            <consortium name="The Broad Institute Genomics Platform"/>
            <consortium name="The Broad Institute Microbial Omics Core"/>
            <consortium name="The Broad Institute Genomic Center for Infectious Diseases"/>
            <person name="Earl A."/>
            <person name="Manson A."/>
            <person name="Gilmore M."/>
            <person name="Schwartman J."/>
            <person name="Shea T."/>
            <person name="Abouelleil A."/>
            <person name="Cao P."/>
            <person name="Chapman S."/>
            <person name="Cusick C."/>
            <person name="Young S."/>
            <person name="Neafsey D."/>
            <person name="Nusbaum C."/>
            <person name="Birren B."/>
        </authorList>
    </citation>
    <scope>NUCLEOTIDE SEQUENCE</scope>
    <source>
        <strain evidence="4">9D6_DIV0238</strain>
    </source>
</reference>
<keyword evidence="1" id="KW-0812">Transmembrane</keyword>
<accession>A0A200IVB3</accession>
<sequence length="1140" mass="121548">MKIGKKSYFILAFVLLVGILSSFMLNNISPMKASEEKYSIVTGIADKDGKIPVTIKIAEPLDETLTLSYEGVTGFSAADMLEGTSSTSADAIKIVDTEDSSEKVITTQKDSNSIEINFSVKKSSSDVEPKITLLDDKKAVLASAKIDFPETASTPTMRSALAEPAQYLTGNYPGDNGEAGPTTQEMEAANQAANTAIGFNPEVNVAYVSTWDQLRTAYNDGTVTKIVLTADISNTANQAMNNRRTSIEIDGQGHTLHLNARSFEINSPTDGIGFFHIHDMLAQQNLNNGLSSAGRYAFVNGSSGTASVAGWTFRTGNITTEPVNGNRVGRFIRAYQSMVQTYGYMNLTTTEENYYAGGMIIEDKTQWRGTVTYANYSAVWFVENSTNSASTSKSMEFTVGKNALVSLKNETTGASYPAVFSHYRAMTIGEGSTYNSNMQGNSVRFDDSGSSLTVKKDATINLLSRGTGSVMQFSANDTAFNLEPGGSVYIVGSTTAPVVDITGGSNRTFTMNSPKGFDIRNKNTGSTSNSPAVSTGTVASNVFTINDSDIDLWTLRSELMGPSQQTYAKVANFSVKAGGGTANVTTSEPGLASFVPTQYRRIAGMNTNPEVEWTPVTDADKTYQARVKIGMTPTDTFDADGNVVLQPVYAGAGQATVTYTDTFGDVHTIDTNAQGYAVMTDTRFNTAGKDIKAHAVRGPWISETDPVTTVLDVTPPEPATVTGGKANNGMKQLIGEGAEPKAKIYLDINGVRQSTVGLVNDDGTWTYNLPHYLEKDDVIQIFLEDNAAKITETLNPAAPSTNTDTGNINPASDMTYRDATFKAATKYTVEDVLPDKPSIEKTVVSSGGATTQVGDTLTYTLTAKNNKEASYTTLWKNALVTDTLPAGLDFDPATAEIKIDGVTAETPNDYSYDPDSRVLTVKLGDLATGDSSVITFKATVASSAVGTVISNTATVVGDSPRETPFVEGPNDPDATHETYTATSQKADSPGGTVFGVLELASAPTEIDFGSAKYQGKTTRINSAEHHGADLVVKDSRANKKGWTLTAKLTTPMTSTDPDVPAYTLDGALKYVYNNNEITLNGGAQDIMTQDANASTAETTYNISDTWSASGDGFKFEASAQDVKALGTYQGEILWELGDTP</sequence>
<name>A0A200IVB3_9ENTE</name>
<evidence type="ECO:0000313" key="3">
    <source>
        <dbReference type="EMBL" id="OUZ28307.1"/>
    </source>
</evidence>
<dbReference type="NCBIfam" id="TIGR01451">
    <property type="entry name" value="B_ant_repeat"/>
    <property type="match status" value="1"/>
</dbReference>
<keyword evidence="1" id="KW-1133">Transmembrane helix</keyword>
<dbReference type="OrthoDB" id="2176356at2"/>
<dbReference type="RefSeq" id="WP_087642091.1">
    <property type="nucleotide sequence ID" value="NZ_CP147246.1"/>
</dbReference>
<dbReference type="Gene3D" id="2.60.40.740">
    <property type="match status" value="1"/>
</dbReference>
<dbReference type="EMBL" id="NIBQ01000004">
    <property type="protein sequence ID" value="OUZ28307.1"/>
    <property type="molecule type" value="Genomic_DNA"/>
</dbReference>
<dbReference type="InterPro" id="IPR047589">
    <property type="entry name" value="DUF11_rpt"/>
</dbReference>
<dbReference type="InterPro" id="IPR027994">
    <property type="entry name" value="WxL_dom"/>
</dbReference>
<gene>
    <name evidence="4" type="ORF">A5889_002381</name>
    <name evidence="3" type="ORF">A5889_003062</name>
</gene>
<proteinExistence type="predicted"/>
<feature type="transmembrane region" description="Helical" evidence="1">
    <location>
        <begin position="7"/>
        <end position="25"/>
    </location>
</feature>
<feature type="domain" description="WxL" evidence="2">
    <location>
        <begin position="961"/>
        <end position="1140"/>
    </location>
</feature>
<dbReference type="SUPFAM" id="SSF49401">
    <property type="entry name" value="Bacterial adhesins"/>
    <property type="match status" value="1"/>
</dbReference>
<dbReference type="AlphaFoldDB" id="A0A200IVB3"/>